<comment type="caution">
    <text evidence="1">The sequence shown here is derived from an EMBL/GenBank/DDBJ whole genome shotgun (WGS) entry which is preliminary data.</text>
</comment>
<accession>A0ABS4L1L1</accession>
<gene>
    <name evidence="1" type="ORF">J2Z77_001957</name>
</gene>
<dbReference type="EMBL" id="JAGGLQ010000003">
    <property type="protein sequence ID" value="MBP2036166.1"/>
    <property type="molecule type" value="Genomic_DNA"/>
</dbReference>
<evidence type="ECO:0000313" key="2">
    <source>
        <dbReference type="Proteomes" id="UP001519310"/>
    </source>
</evidence>
<sequence length="36" mass="3782">MSEMIGPMAECETRVTVRCADAAEPARPDAWAGDGS</sequence>
<protein>
    <submittedName>
        <fullName evidence="1">Uncharacterized protein</fullName>
    </submittedName>
</protein>
<dbReference type="Proteomes" id="UP001519310">
    <property type="component" value="Unassembled WGS sequence"/>
</dbReference>
<proteinExistence type="predicted"/>
<keyword evidence="2" id="KW-1185">Reference proteome</keyword>
<organism evidence="1 2">
    <name type="scientific">Streptomyces avidinii</name>
    <dbReference type="NCBI Taxonomy" id="1895"/>
    <lineage>
        <taxon>Bacteria</taxon>
        <taxon>Bacillati</taxon>
        <taxon>Actinomycetota</taxon>
        <taxon>Actinomycetes</taxon>
        <taxon>Kitasatosporales</taxon>
        <taxon>Streptomycetaceae</taxon>
        <taxon>Streptomyces</taxon>
    </lineage>
</organism>
<evidence type="ECO:0000313" key="1">
    <source>
        <dbReference type="EMBL" id="MBP2036166.1"/>
    </source>
</evidence>
<reference evidence="1 2" key="1">
    <citation type="submission" date="2021-03" db="EMBL/GenBank/DDBJ databases">
        <title>Genomic Encyclopedia of Type Strains, Phase IV (KMG-IV): sequencing the most valuable type-strain genomes for metagenomic binning, comparative biology and taxonomic classification.</title>
        <authorList>
            <person name="Goeker M."/>
        </authorList>
    </citation>
    <scope>NUCLEOTIDE SEQUENCE [LARGE SCALE GENOMIC DNA]</scope>
    <source>
        <strain evidence="1 2">DSM 40526</strain>
    </source>
</reference>
<name>A0ABS4L1L1_STRAV</name>